<accession>A0A7V9YZ91</accession>
<dbReference type="InterPro" id="IPR019043">
    <property type="entry name" value="Restrct_endonuc_II_HindIII"/>
</dbReference>
<dbReference type="Gene3D" id="6.10.250.1510">
    <property type="match status" value="1"/>
</dbReference>
<gene>
    <name evidence="1" type="ORF">HNQ85_001303</name>
</gene>
<evidence type="ECO:0000313" key="2">
    <source>
        <dbReference type="Proteomes" id="UP000580891"/>
    </source>
</evidence>
<reference evidence="1 2" key="1">
    <citation type="submission" date="2020-07" db="EMBL/GenBank/DDBJ databases">
        <title>Genomic Encyclopedia of Type Strains, Phase IV (KMG-IV): sequencing the most valuable type-strain genomes for metagenomic binning, comparative biology and taxonomic classification.</title>
        <authorList>
            <person name="Goeker M."/>
        </authorList>
    </citation>
    <scope>NUCLEOTIDE SEQUENCE [LARGE SCALE GENOMIC DNA]</scope>
    <source>
        <strain evidence="1 2">DSM 25220</strain>
    </source>
</reference>
<comment type="caution">
    <text evidence="1">The sequence shown here is derived from an EMBL/GenBank/DDBJ whole genome shotgun (WGS) entry which is preliminary data.</text>
</comment>
<proteinExistence type="predicted"/>
<keyword evidence="2" id="KW-1185">Reference proteome</keyword>
<sequence length="280" mass="31810">MKYNEVLEVVLQLCADESLSFVQKGAVLEQELKKCTTEEIIEHLLYAGVIPEKIGHDSTEEKVFAKYCDALLSRSLSEIGIPSKTLEARGDAADVIGKTDKYSIVGDAKAFRLSRTAKNQKDFKVEALNQWRQGADYACLLGPIYQYPNSSSQIYKQAITYNVTLLSYTHMAFLIVNRQRITDLTPLWEVGKKLQPSKDANTYWNAILAVILSITGKTKDDWNKLEALTMQCLSEQVGKQIAYWVEQKEVIASYDREKAIEELIKALKIDNKINIIKKYR</sequence>
<evidence type="ECO:0008006" key="3">
    <source>
        <dbReference type="Google" id="ProtNLM"/>
    </source>
</evidence>
<evidence type="ECO:0000313" key="1">
    <source>
        <dbReference type="EMBL" id="MBA2871033.1"/>
    </source>
</evidence>
<dbReference type="EMBL" id="JACDUU010000002">
    <property type="protein sequence ID" value="MBA2871033.1"/>
    <property type="molecule type" value="Genomic_DNA"/>
</dbReference>
<dbReference type="RefSeq" id="WP_181536897.1">
    <property type="nucleotide sequence ID" value="NZ_JACDUU010000002.1"/>
</dbReference>
<dbReference type="Gene3D" id="3.40.91.70">
    <property type="entry name" value="Type II restriction endonuclease, HindIII"/>
    <property type="match status" value="1"/>
</dbReference>
<dbReference type="InterPro" id="IPR038373">
    <property type="entry name" value="Restrct_endonuc_II_HindIII_sf"/>
</dbReference>
<dbReference type="Proteomes" id="UP000580891">
    <property type="component" value="Unassembled WGS sequence"/>
</dbReference>
<protein>
    <recommendedName>
        <fullName evidence="3">Restriction endonuclease</fullName>
    </recommendedName>
</protein>
<dbReference type="AlphaFoldDB" id="A0A7V9YZ91"/>
<dbReference type="Pfam" id="PF09518">
    <property type="entry name" value="RE_HindIII"/>
    <property type="match status" value="1"/>
</dbReference>
<organism evidence="1 2">
    <name type="scientific">[Anoxybacillus] calidus</name>
    <dbReference type="NCBI Taxonomy" id="575178"/>
    <lineage>
        <taxon>Bacteria</taxon>
        <taxon>Bacillati</taxon>
        <taxon>Bacillota</taxon>
        <taxon>Bacilli</taxon>
        <taxon>Bacillales</taxon>
        <taxon>Anoxybacillaceae</taxon>
        <taxon>Paranoxybacillus</taxon>
    </lineage>
</organism>
<name>A0A7V9YZ91_9BACL</name>